<dbReference type="AlphaFoldDB" id="A0A0J9W3F2"/>
<dbReference type="KEGG" id="fox:FOXG_21979"/>
<evidence type="ECO:0000313" key="3">
    <source>
        <dbReference type="EMBL" id="KNB17599.1"/>
    </source>
</evidence>
<dbReference type="GeneID" id="28962685"/>
<evidence type="ECO:0000256" key="1">
    <source>
        <dbReference type="SAM" id="Coils"/>
    </source>
</evidence>
<reference evidence="3" key="2">
    <citation type="journal article" date="2010" name="Nature">
        <title>Comparative genomics reveals mobile pathogenicity chromosomes in Fusarium.</title>
        <authorList>
            <person name="Ma L.J."/>
            <person name="van der Does H.C."/>
            <person name="Borkovich K.A."/>
            <person name="Coleman J.J."/>
            <person name="Daboussi M.J."/>
            <person name="Di Pietro A."/>
            <person name="Dufresne M."/>
            <person name="Freitag M."/>
            <person name="Grabherr M."/>
            <person name="Henrissat B."/>
            <person name="Houterman P.M."/>
            <person name="Kang S."/>
            <person name="Shim W.B."/>
            <person name="Woloshuk C."/>
            <person name="Xie X."/>
            <person name="Xu J.R."/>
            <person name="Antoniw J."/>
            <person name="Baker S.E."/>
            <person name="Bluhm B.H."/>
            <person name="Breakspear A."/>
            <person name="Brown D.W."/>
            <person name="Butchko R.A."/>
            <person name="Chapman S."/>
            <person name="Coulson R."/>
            <person name="Coutinho P.M."/>
            <person name="Danchin E.G."/>
            <person name="Diener A."/>
            <person name="Gale L.R."/>
            <person name="Gardiner D.M."/>
            <person name="Goff S."/>
            <person name="Hammond-Kosack K.E."/>
            <person name="Hilburn K."/>
            <person name="Hua-Van A."/>
            <person name="Jonkers W."/>
            <person name="Kazan K."/>
            <person name="Kodira C.D."/>
            <person name="Koehrsen M."/>
            <person name="Kumar L."/>
            <person name="Lee Y.H."/>
            <person name="Li L."/>
            <person name="Manners J.M."/>
            <person name="Miranda-Saavedra D."/>
            <person name="Mukherjee M."/>
            <person name="Park G."/>
            <person name="Park J."/>
            <person name="Park S.Y."/>
            <person name="Proctor R.H."/>
            <person name="Regev A."/>
            <person name="Ruiz-Roldan M.C."/>
            <person name="Sain D."/>
            <person name="Sakthikumar S."/>
            <person name="Sykes S."/>
            <person name="Schwartz D.C."/>
            <person name="Turgeon B.G."/>
            <person name="Wapinski I."/>
            <person name="Yoder O."/>
            <person name="Young S."/>
            <person name="Zeng Q."/>
            <person name="Zhou S."/>
            <person name="Galagan J."/>
            <person name="Cuomo C.A."/>
            <person name="Kistler H.C."/>
            <person name="Rep M."/>
        </authorList>
    </citation>
    <scope>NUCLEOTIDE SEQUENCE [LARGE SCALE GENOMIC DNA]</scope>
    <source>
        <strain evidence="3">4287</strain>
    </source>
</reference>
<protein>
    <recommendedName>
        <fullName evidence="5">BZIP domain-containing protein</fullName>
    </recommendedName>
</protein>
<feature type="region of interest" description="Disordered" evidence="2">
    <location>
        <begin position="161"/>
        <end position="239"/>
    </location>
</feature>
<name>A0A0J9W3F2_FUSO4</name>
<organism evidence="3 4">
    <name type="scientific">Fusarium oxysporum f. sp. lycopersici (strain 4287 / CBS 123668 / FGSC 9935 / NRRL 34936)</name>
    <name type="common">Fusarium vascular wilt of tomato</name>
    <dbReference type="NCBI Taxonomy" id="426428"/>
    <lineage>
        <taxon>Eukaryota</taxon>
        <taxon>Fungi</taxon>
        <taxon>Dikarya</taxon>
        <taxon>Ascomycota</taxon>
        <taxon>Pezizomycotina</taxon>
        <taxon>Sordariomycetes</taxon>
        <taxon>Hypocreomycetidae</taxon>
        <taxon>Hypocreales</taxon>
        <taxon>Nectriaceae</taxon>
        <taxon>Fusarium</taxon>
        <taxon>Fusarium oxysporum species complex</taxon>
    </lineage>
</organism>
<dbReference type="RefSeq" id="XP_018255644.1">
    <property type="nucleotide sequence ID" value="XM_018402359.1"/>
</dbReference>
<reference evidence="3" key="1">
    <citation type="submission" date="2007-04" db="EMBL/GenBank/DDBJ databases">
        <authorList>
            <consortium name="The Broad Institute Genome Sequencing Platform"/>
            <person name="Birren B."/>
            <person name="Lander E."/>
            <person name="Galagan J."/>
            <person name="Nusbaum C."/>
            <person name="Devon K."/>
            <person name="Ma L.-J."/>
            <person name="Jaffe D."/>
            <person name="Butler J."/>
            <person name="Alvarez P."/>
            <person name="Gnerre S."/>
            <person name="Grabherr M."/>
            <person name="Kleber M."/>
            <person name="Mauceli E."/>
            <person name="Brockman W."/>
            <person name="MacCallum I.A."/>
            <person name="Young S."/>
            <person name="LaButti K."/>
            <person name="DeCaprio D."/>
            <person name="Crawford M."/>
            <person name="Koehrsen M."/>
            <person name="Engels R."/>
            <person name="Montgomery P."/>
            <person name="Pearson M."/>
            <person name="Howarth C."/>
            <person name="Larson L."/>
            <person name="White J."/>
            <person name="O'Leary S."/>
            <person name="Kodira C."/>
            <person name="Zeng Q."/>
            <person name="Yandava C."/>
            <person name="Alvarado L."/>
            <person name="Kistler C."/>
            <person name="Shim W.-B."/>
            <person name="Kang S."/>
            <person name="Woloshuk C."/>
        </authorList>
    </citation>
    <scope>NUCLEOTIDE SEQUENCE</scope>
    <source>
        <strain evidence="3">4287</strain>
    </source>
</reference>
<dbReference type="PANTHER" id="PTHR42070">
    <property type="entry name" value="FILAMENT ASSOCIATED PROTEIN, PUTATIVE (AFU_ORTHOLOGUE AFUA_8G06630)-RELATED"/>
    <property type="match status" value="1"/>
</dbReference>
<evidence type="ECO:0008006" key="5">
    <source>
        <dbReference type="Google" id="ProtNLM"/>
    </source>
</evidence>
<sequence length="239" mass="26142">MTGRTTDMPALHVGKNPTCELDDDSLVSNCNQAQQVDDSGHKNKRMCMTQTSSIAKTSRLTENKRRYRARQKEYVSDLERKVAEAREQGIKATTEVQLAAREVVIENGQLRDLLRLAGFTDEDINVWTRREPGGDDVNGANCARRREIERMAKLRVTLASGRGGGTIKGEKISFSSKTDEKGELGQARNISESTGIPSIPNEPLDSEPNPSNCPDFDTATTCPAPKTSEAPAAAQPNLP</sequence>
<dbReference type="OrthoDB" id="4505928at2759"/>
<dbReference type="PANTHER" id="PTHR42070:SF1">
    <property type="entry name" value="FILAMENT ASSOCIATED PROTEIN, PUTATIVE (AFU_ORTHOLOGUE AFUA_8G06630)-RELATED"/>
    <property type="match status" value="1"/>
</dbReference>
<dbReference type="Proteomes" id="UP000009097">
    <property type="component" value="Unassembled WGS sequence"/>
</dbReference>
<dbReference type="CDD" id="cd14688">
    <property type="entry name" value="bZIP_YAP"/>
    <property type="match status" value="1"/>
</dbReference>
<keyword evidence="1" id="KW-0175">Coiled coil</keyword>
<dbReference type="VEuPathDB" id="FungiDB:FOXG_21979"/>
<accession>A0A0J9W3F2</accession>
<evidence type="ECO:0000256" key="2">
    <source>
        <dbReference type="SAM" id="MobiDB-lite"/>
    </source>
</evidence>
<gene>
    <name evidence="3" type="ORF">FOXG_21979</name>
</gene>
<feature type="coiled-coil region" evidence="1">
    <location>
        <begin position="68"/>
        <end position="95"/>
    </location>
</feature>
<proteinExistence type="predicted"/>
<evidence type="ECO:0000313" key="4">
    <source>
        <dbReference type="Proteomes" id="UP000009097"/>
    </source>
</evidence>
<dbReference type="EMBL" id="DS231722">
    <property type="protein sequence ID" value="KNB17599.1"/>
    <property type="molecule type" value="Genomic_DNA"/>
</dbReference>